<dbReference type="RefSeq" id="WP_169565593.1">
    <property type="nucleotide sequence ID" value="NZ_JAAXYH010000017.1"/>
</dbReference>
<name>A0A972G449_9GAMM</name>
<evidence type="ECO:0000313" key="4">
    <source>
        <dbReference type="EMBL" id="NMH66869.1"/>
    </source>
</evidence>
<dbReference type="Pfam" id="PF16313">
    <property type="entry name" value="DUF4953"/>
    <property type="match status" value="1"/>
</dbReference>
<dbReference type="Pfam" id="PF17148">
    <property type="entry name" value="DUF5117"/>
    <property type="match status" value="1"/>
</dbReference>
<feature type="domain" description="DUF5117" evidence="3">
    <location>
        <begin position="88"/>
        <end position="277"/>
    </location>
</feature>
<accession>A0A972G449</accession>
<dbReference type="InterPro" id="IPR033413">
    <property type="entry name" value="DUF5117"/>
</dbReference>
<protein>
    <submittedName>
        <fullName evidence="4">DUF5117 domain-containing protein</fullName>
    </submittedName>
</protein>
<evidence type="ECO:0000259" key="2">
    <source>
        <dbReference type="Pfam" id="PF16313"/>
    </source>
</evidence>
<dbReference type="AlphaFoldDB" id="A0A972G449"/>
<feature type="signal peptide" evidence="1">
    <location>
        <begin position="1"/>
        <end position="25"/>
    </location>
</feature>
<evidence type="ECO:0000259" key="3">
    <source>
        <dbReference type="Pfam" id="PF17148"/>
    </source>
</evidence>
<dbReference type="EMBL" id="JAAXYH010000017">
    <property type="protein sequence ID" value="NMH66869.1"/>
    <property type="molecule type" value="Genomic_DNA"/>
</dbReference>
<comment type="caution">
    <text evidence="4">The sequence shown here is derived from an EMBL/GenBank/DDBJ whole genome shotgun (WGS) entry which is preliminary data.</text>
</comment>
<dbReference type="PANTHER" id="PTHR38478">
    <property type="entry name" value="PEPTIDASE M1A AND M12B"/>
    <property type="match status" value="1"/>
</dbReference>
<keyword evidence="1" id="KW-0732">Signal</keyword>
<evidence type="ECO:0000313" key="5">
    <source>
        <dbReference type="Proteomes" id="UP000737113"/>
    </source>
</evidence>
<dbReference type="SUPFAM" id="SSF55486">
    <property type="entry name" value="Metalloproteases ('zincins'), catalytic domain"/>
    <property type="match status" value="1"/>
</dbReference>
<evidence type="ECO:0000256" key="1">
    <source>
        <dbReference type="SAM" id="SignalP"/>
    </source>
</evidence>
<keyword evidence="5" id="KW-1185">Reference proteome</keyword>
<feature type="domain" description="EcxA zinc-binding" evidence="2">
    <location>
        <begin position="406"/>
        <end position="710"/>
    </location>
</feature>
<dbReference type="GO" id="GO:0008237">
    <property type="term" value="F:metallopeptidase activity"/>
    <property type="evidence" value="ECO:0007669"/>
    <property type="project" value="InterPro"/>
</dbReference>
<dbReference type="InterPro" id="IPR024079">
    <property type="entry name" value="MetalloPept_cat_dom_sf"/>
</dbReference>
<dbReference type="Proteomes" id="UP000737113">
    <property type="component" value="Unassembled WGS sequence"/>
</dbReference>
<organism evidence="4 5">
    <name type="scientific">Shewanella salipaludis</name>
    <dbReference type="NCBI Taxonomy" id="2723052"/>
    <lineage>
        <taxon>Bacteria</taxon>
        <taxon>Pseudomonadati</taxon>
        <taxon>Pseudomonadota</taxon>
        <taxon>Gammaproteobacteria</taxon>
        <taxon>Alteromonadales</taxon>
        <taxon>Shewanellaceae</taxon>
        <taxon>Shewanella</taxon>
    </lineage>
</organism>
<dbReference type="PANTHER" id="PTHR38478:SF1">
    <property type="entry name" value="ZINC DEPENDENT METALLOPROTEASE DOMAIN LIPOPROTEIN"/>
    <property type="match status" value="1"/>
</dbReference>
<dbReference type="CDD" id="cd04276">
    <property type="entry name" value="ZnMc_MMP_like_2"/>
    <property type="match status" value="1"/>
</dbReference>
<reference evidence="4" key="1">
    <citation type="submission" date="2020-04" db="EMBL/GenBank/DDBJ databases">
        <title>Description of Shewanella salipaludis sp. nov., isolated from a salt marsh.</title>
        <authorList>
            <person name="Park S."/>
            <person name="Yoon J.-H."/>
        </authorList>
    </citation>
    <scope>NUCLEOTIDE SEQUENCE</scope>
    <source>
        <strain evidence="4">SHSM-M6</strain>
    </source>
</reference>
<dbReference type="InterPro" id="IPR032534">
    <property type="entry name" value="EcxA_zinc-bd"/>
</dbReference>
<dbReference type="InterPro" id="IPR034032">
    <property type="entry name" value="Zn_MMP-like_bac"/>
</dbReference>
<feature type="chain" id="PRO_5037216226" evidence="1">
    <location>
        <begin position="26"/>
        <end position="806"/>
    </location>
</feature>
<proteinExistence type="predicted"/>
<sequence>MKPQRIGLLALAGVSLLTMTQAAVAKSQDTSPAAIVKQSHKAKGFINLYYSDERGELYLEANRLNSPFLLVTSLPQGVGSNDIGLDRGQLGQTRMVQFERQGPFLILKQLNTRYRADSDNAAERRAVQEAFADSVLWRGKVLEGKPALVAINDLVIRDLHGVSQVLAQTGQGHYRLDSARSLVLPQGVKSFERNADVDVLLTFSADTAGTQVAQVTPDGTAMSVRMRYSFVELPEAGFEPRAYHPMSGFLSEEHVNYASRVDEPLVRRQLIRHRLQKVTPGPAPSKVVKPIVYYLDPGVPEPIRSALLDGARWWQGAFEQAGFIDGFRVELLPEDADPQDINYNMIQWVHRASRGWSYGASLTDPRTGEIIKGQVTLGSLRVRQDHLIARGLTAGWQDRAAAGQAQLSLSLARIRQLAAHEVGHTLGLDHNFAASSNDDASVMDYPYPKVTLKGQEIDISAPYSVGVGVWDKFAIAYGYGDYGDEAADTQEQARLLEQAARQGLRYIGEADSRGANAGNMHASLWDNGDDPVAELVRLERVRRQALENFSAQALLPGEPLGELTDALVPIYLLTRYQITAAAKVIGGTDYSYQQTPEGSRWHYAAPQLQLDALSALLGGLSAASLELPQPVLETLVPKAGNYGATRESQAGGLGVIGDPLAMAEVLSRHTVAQLLQPQRLNRVAQAHMADNEQLSVMVLVDKLLAATLYQEPKTGSEQGIWMRVNAVVMDQLLASLHDEQSSPEVKAMLADRLNFSIKQLKRLSNRGSDYQAAHFNWLQQGLTAALADDSVKLLPHPLPMPPGSPI</sequence>
<dbReference type="Gene3D" id="3.40.390.10">
    <property type="entry name" value="Collagenase (Catalytic Domain)"/>
    <property type="match status" value="1"/>
</dbReference>
<gene>
    <name evidence="4" type="ORF">HC757_17050</name>
</gene>